<accession>A0A7C9LI19</accession>
<proteinExistence type="predicted"/>
<dbReference type="EMBL" id="WIOL01000008">
    <property type="protein sequence ID" value="MQT18627.1"/>
    <property type="molecule type" value="Genomic_DNA"/>
</dbReference>
<keyword evidence="1" id="KW-1133">Transmembrane helix</keyword>
<protein>
    <recommendedName>
        <fullName evidence="4">SAF domain-containing protein</fullName>
    </recommendedName>
</protein>
<evidence type="ECO:0000313" key="3">
    <source>
        <dbReference type="Proteomes" id="UP000481327"/>
    </source>
</evidence>
<evidence type="ECO:0008006" key="4">
    <source>
        <dbReference type="Google" id="ProtNLM"/>
    </source>
</evidence>
<gene>
    <name evidence="2" type="ORF">F3168_15345</name>
</gene>
<comment type="caution">
    <text evidence="2">The sequence shown here is derived from an EMBL/GenBank/DDBJ whole genome shotgun (WGS) entry which is preliminary data.</text>
</comment>
<organism evidence="2 3">
    <name type="scientific">Sandarakinorhabdus fusca</name>
    <dbReference type="NCBI Taxonomy" id="1439888"/>
    <lineage>
        <taxon>Bacteria</taxon>
        <taxon>Pseudomonadati</taxon>
        <taxon>Pseudomonadota</taxon>
        <taxon>Alphaproteobacteria</taxon>
        <taxon>Sphingomonadales</taxon>
        <taxon>Sphingosinicellaceae</taxon>
        <taxon>Sandarakinorhabdus</taxon>
    </lineage>
</organism>
<evidence type="ECO:0000256" key="1">
    <source>
        <dbReference type="SAM" id="Phobius"/>
    </source>
</evidence>
<feature type="transmembrane region" description="Helical" evidence="1">
    <location>
        <begin position="20"/>
        <end position="42"/>
    </location>
</feature>
<sequence>MTPDGSSAASQNAAQTGHMSIKALLLLCFAALVLVGIGLILFRADQPAQPPTFRAATALAKGHVLSTGDVKLGEGQVYLKRDISRGGTIAPADLLELPTIATPVGTLAVAALLAPGQSLPNAGDKLWICPKIPAADAVGKSDGKAAAEENGKNKGKGKAADDGSIKMLARVCGGGACIALVPLPVDRAEMVAAAPHLAQIKPCRGG</sequence>
<keyword evidence="1" id="KW-0812">Transmembrane</keyword>
<name>A0A7C9LI19_9SPHN</name>
<keyword evidence="3" id="KW-1185">Reference proteome</keyword>
<reference evidence="2 3" key="1">
    <citation type="submission" date="2019-09" db="EMBL/GenBank/DDBJ databases">
        <title>Polymorphobacter sp. isolated from a lake in China.</title>
        <authorList>
            <person name="Liu Z."/>
        </authorList>
    </citation>
    <scope>NUCLEOTIDE SEQUENCE [LARGE SCALE GENOMIC DNA]</scope>
    <source>
        <strain evidence="2 3">D40P</strain>
    </source>
</reference>
<evidence type="ECO:0000313" key="2">
    <source>
        <dbReference type="EMBL" id="MQT18627.1"/>
    </source>
</evidence>
<dbReference type="AlphaFoldDB" id="A0A7C9LI19"/>
<keyword evidence="1" id="KW-0472">Membrane</keyword>
<dbReference type="Proteomes" id="UP000481327">
    <property type="component" value="Unassembled WGS sequence"/>
</dbReference>
<dbReference type="RefSeq" id="WP_152579098.1">
    <property type="nucleotide sequence ID" value="NZ_JAATJI010000001.1"/>
</dbReference>